<reference evidence="9 10" key="3">
    <citation type="journal article" date="2010" name="BMC Genomics">
        <title>Transcriptome sequencing and comparative analysis of cucumber flowers with different sex types.</title>
        <authorList>
            <person name="Guo S."/>
            <person name="Zheng Y."/>
            <person name="Joung J.G."/>
            <person name="Liu S."/>
            <person name="Zhang Z."/>
            <person name="Crasta O.R."/>
            <person name="Sobral B.W."/>
            <person name="Xu Y."/>
            <person name="Huang S."/>
            <person name="Fei Z."/>
        </authorList>
    </citation>
    <scope>NUCLEOTIDE SEQUENCE [LARGE SCALE GENOMIC DNA]</scope>
    <source>
        <strain evidence="10">cv. 9930</strain>
    </source>
</reference>
<evidence type="ECO:0000256" key="3">
    <source>
        <dbReference type="ARBA" id="ARBA00022723"/>
    </source>
</evidence>
<keyword evidence="7 8" id="KW-0539">Nucleus</keyword>
<comment type="similarity">
    <text evidence="8">Belongs to the CWC16 family. YJU2 subfamily.</text>
</comment>
<dbReference type="InterPro" id="IPR007590">
    <property type="entry name" value="Saf4/Yju2"/>
</dbReference>
<organism evidence="9 10">
    <name type="scientific">Cucumis sativus</name>
    <name type="common">Cucumber</name>
    <dbReference type="NCBI Taxonomy" id="3659"/>
    <lineage>
        <taxon>Eukaryota</taxon>
        <taxon>Viridiplantae</taxon>
        <taxon>Streptophyta</taxon>
        <taxon>Embryophyta</taxon>
        <taxon>Tracheophyta</taxon>
        <taxon>Spermatophyta</taxon>
        <taxon>Magnoliopsida</taxon>
        <taxon>eudicotyledons</taxon>
        <taxon>Gunneridae</taxon>
        <taxon>Pentapetalae</taxon>
        <taxon>rosids</taxon>
        <taxon>fabids</taxon>
        <taxon>Cucurbitales</taxon>
        <taxon>Cucurbitaceae</taxon>
        <taxon>Benincaseae</taxon>
        <taxon>Cucumis</taxon>
    </lineage>
</organism>
<accession>A0A0A0KL62</accession>
<dbReference type="GO" id="GO:0046872">
    <property type="term" value="F:metal ion binding"/>
    <property type="evidence" value="ECO:0007669"/>
    <property type="project" value="UniProtKB-KW"/>
</dbReference>
<comment type="function">
    <text evidence="8">Part of the spliceosome which catalyzes two sequential transesterification reactions, first the excision of the non-coding intron from pre-mRNA and then the ligation of the coding exons to form the mature mRNA. Plays a role in stabilizing the structure of the spliceosome catalytic core and docking of the branch helix into the active site, producing 5'-exon and lariat intron-3'-intermediates.</text>
</comment>
<name>A0A0A0KL62_CUCSA</name>
<evidence type="ECO:0000256" key="2">
    <source>
        <dbReference type="ARBA" id="ARBA00022664"/>
    </source>
</evidence>
<keyword evidence="10" id="KW-1185">Reference proteome</keyword>
<dbReference type="PANTHER" id="PTHR12111:SF1">
    <property type="entry name" value="SPLICING FACTOR YJU2"/>
    <property type="match status" value="1"/>
</dbReference>
<gene>
    <name evidence="9" type="ORF">Csa_5G003615</name>
</gene>
<evidence type="ECO:0000256" key="6">
    <source>
        <dbReference type="ARBA" id="ARBA00023187"/>
    </source>
</evidence>
<evidence type="ECO:0000313" key="10">
    <source>
        <dbReference type="Proteomes" id="UP000029981"/>
    </source>
</evidence>
<dbReference type="GO" id="GO:0071006">
    <property type="term" value="C:U2-type catalytic step 1 spliceosome"/>
    <property type="evidence" value="ECO:0000318"/>
    <property type="project" value="GO_Central"/>
</dbReference>
<evidence type="ECO:0000256" key="7">
    <source>
        <dbReference type="ARBA" id="ARBA00023242"/>
    </source>
</evidence>
<feature type="binding site" evidence="8">
    <location>
        <position position="43"/>
    </location>
    <ligand>
        <name>Zn(2+)</name>
        <dbReference type="ChEBI" id="CHEBI:29105"/>
    </ligand>
</feature>
<dbReference type="Gramene" id="KGN49569">
    <property type="protein sequence ID" value="KGN49569"/>
    <property type="gene ID" value="Csa_5G003615"/>
</dbReference>
<reference evidence="9 10" key="4">
    <citation type="journal article" date="2011" name="BMC Genomics">
        <title>RNA-Seq improves annotation of protein-coding genes in the cucumber genome.</title>
        <authorList>
            <person name="Li Z."/>
            <person name="Zhang Z."/>
            <person name="Yan P."/>
            <person name="Huang S."/>
            <person name="Fei Z."/>
            <person name="Lin K."/>
        </authorList>
    </citation>
    <scope>NUCLEOTIDE SEQUENCE [LARGE SCALE GENOMIC DNA]</scope>
    <source>
        <strain evidence="10">cv. 9930</strain>
    </source>
</reference>
<dbReference type="EMBL" id="CM002926">
    <property type="protein sequence ID" value="KGN49569.1"/>
    <property type="molecule type" value="Genomic_DNA"/>
</dbReference>
<dbReference type="STRING" id="3659.A0A0A0KL62"/>
<dbReference type="InterPro" id="IPR043701">
    <property type="entry name" value="Yju2"/>
</dbReference>
<dbReference type="AlphaFoldDB" id="A0A0A0KL62"/>
<evidence type="ECO:0000256" key="8">
    <source>
        <dbReference type="HAMAP-Rule" id="MF_03226"/>
    </source>
</evidence>
<evidence type="ECO:0000256" key="1">
    <source>
        <dbReference type="ARBA" id="ARBA00004123"/>
    </source>
</evidence>
<feature type="binding site" evidence="8">
    <location>
        <position position="83"/>
    </location>
    <ligand>
        <name>Zn(2+)</name>
        <dbReference type="ChEBI" id="CHEBI:29105"/>
    </ligand>
</feature>
<dbReference type="Proteomes" id="UP000029981">
    <property type="component" value="Chromosome 5"/>
</dbReference>
<feature type="binding site" evidence="8">
    <location>
        <position position="80"/>
    </location>
    <ligand>
        <name>Zn(2+)</name>
        <dbReference type="ChEBI" id="CHEBI:29105"/>
    </ligand>
</feature>
<keyword evidence="5 8" id="KW-0862">Zinc</keyword>
<keyword evidence="4 8" id="KW-0747">Spliceosome</keyword>
<dbReference type="eggNOG" id="KOG2989">
    <property type="taxonomic scope" value="Eukaryota"/>
</dbReference>
<keyword evidence="3 8" id="KW-0479">Metal-binding</keyword>
<reference evidence="9 10" key="2">
    <citation type="journal article" date="2009" name="PLoS ONE">
        <title>An integrated genetic and cytogenetic map of the cucumber genome.</title>
        <authorList>
            <person name="Ren Y."/>
            <person name="Zhang Z."/>
            <person name="Liu J."/>
            <person name="Staub J.E."/>
            <person name="Han Y."/>
            <person name="Cheng Z."/>
            <person name="Li X."/>
            <person name="Lu J."/>
            <person name="Miao H."/>
            <person name="Kang H."/>
            <person name="Xie B."/>
            <person name="Gu X."/>
            <person name="Wang X."/>
            <person name="Du Y."/>
            <person name="Jin W."/>
            <person name="Huang S."/>
        </authorList>
    </citation>
    <scope>NUCLEOTIDE SEQUENCE [LARGE SCALE GENOMIC DNA]</scope>
    <source>
        <strain evidence="10">cv. 9930</strain>
    </source>
</reference>
<dbReference type="Pfam" id="PF04502">
    <property type="entry name" value="Saf4_Yju2"/>
    <property type="match status" value="1"/>
</dbReference>
<feature type="binding site" evidence="8">
    <location>
        <position position="46"/>
    </location>
    <ligand>
        <name>Zn(2+)</name>
        <dbReference type="ChEBI" id="CHEBI:29105"/>
    </ligand>
</feature>
<evidence type="ECO:0000313" key="9">
    <source>
        <dbReference type="EMBL" id="KGN49569.1"/>
    </source>
</evidence>
<keyword evidence="6" id="KW-0508">mRNA splicing</keyword>
<comment type="subcellular location">
    <subcellularLocation>
        <location evidence="1 8">Nucleus</location>
    </subcellularLocation>
</comment>
<reference evidence="9 10" key="1">
    <citation type="journal article" date="2009" name="Nat. Genet.">
        <title>The genome of the cucumber, Cucumis sativus L.</title>
        <authorList>
            <person name="Huang S."/>
            <person name="Li R."/>
            <person name="Zhang Z."/>
            <person name="Li L."/>
            <person name="Gu X."/>
            <person name="Fan W."/>
            <person name="Lucas W.J."/>
            <person name="Wang X."/>
            <person name="Xie B."/>
            <person name="Ni P."/>
            <person name="Ren Y."/>
            <person name="Zhu H."/>
            <person name="Li J."/>
            <person name="Lin K."/>
            <person name="Jin W."/>
            <person name="Fei Z."/>
            <person name="Li G."/>
            <person name="Staub J."/>
            <person name="Kilian A."/>
            <person name="van der Vossen E.A."/>
            <person name="Wu Y."/>
            <person name="Guo J."/>
            <person name="He J."/>
            <person name="Jia Z."/>
            <person name="Ren Y."/>
            <person name="Tian G."/>
            <person name="Lu Y."/>
            <person name="Ruan J."/>
            <person name="Qian W."/>
            <person name="Wang M."/>
            <person name="Huang Q."/>
            <person name="Li B."/>
            <person name="Xuan Z."/>
            <person name="Cao J."/>
            <person name="Asan"/>
            <person name="Wu Z."/>
            <person name="Zhang J."/>
            <person name="Cai Q."/>
            <person name="Bai Y."/>
            <person name="Zhao B."/>
            <person name="Han Y."/>
            <person name="Li Y."/>
            <person name="Li X."/>
            <person name="Wang S."/>
            <person name="Shi Q."/>
            <person name="Liu S."/>
            <person name="Cho W.K."/>
            <person name="Kim J.Y."/>
            <person name="Xu Y."/>
            <person name="Heller-Uszynska K."/>
            <person name="Miao H."/>
            <person name="Cheng Z."/>
            <person name="Zhang S."/>
            <person name="Wu J."/>
            <person name="Yang Y."/>
            <person name="Kang H."/>
            <person name="Li M."/>
            <person name="Liang H."/>
            <person name="Ren X."/>
            <person name="Shi Z."/>
            <person name="Wen M."/>
            <person name="Jian M."/>
            <person name="Yang H."/>
            <person name="Zhang G."/>
            <person name="Yang Z."/>
            <person name="Chen R."/>
            <person name="Liu S."/>
            <person name="Li J."/>
            <person name="Ma L."/>
            <person name="Liu H."/>
            <person name="Zhou Y."/>
            <person name="Zhao J."/>
            <person name="Fang X."/>
            <person name="Li G."/>
            <person name="Fang L."/>
            <person name="Li Y."/>
            <person name="Liu D."/>
            <person name="Zheng H."/>
            <person name="Zhang Y."/>
            <person name="Qin N."/>
            <person name="Li Z."/>
            <person name="Yang G."/>
            <person name="Yang S."/>
            <person name="Bolund L."/>
            <person name="Kristiansen K."/>
            <person name="Zheng H."/>
            <person name="Li S."/>
            <person name="Zhang X."/>
            <person name="Yang H."/>
            <person name="Wang J."/>
            <person name="Sun R."/>
            <person name="Zhang B."/>
            <person name="Jiang S."/>
            <person name="Wang J."/>
            <person name="Du Y."/>
            <person name="Li S."/>
        </authorList>
    </citation>
    <scope>NUCLEOTIDE SEQUENCE [LARGE SCALE GENOMIC DNA]</scope>
    <source>
        <strain evidence="10">cv. 9930</strain>
    </source>
</reference>
<keyword evidence="2" id="KW-0507">mRNA processing</keyword>
<evidence type="ECO:0000256" key="5">
    <source>
        <dbReference type="ARBA" id="ARBA00022833"/>
    </source>
</evidence>
<dbReference type="GO" id="GO:0008380">
    <property type="term" value="P:RNA splicing"/>
    <property type="evidence" value="ECO:0000318"/>
    <property type="project" value="GO_Central"/>
</dbReference>
<dbReference type="HAMAP" id="MF_03226">
    <property type="entry name" value="YJU2"/>
    <property type="match status" value="1"/>
</dbReference>
<comment type="subunit">
    <text evidence="8">Component of the spliceosome. Present in the activated B complex, the catalytically activated B* complex which catalyzes the branching, the catalytic step 1 C complex catalyzing the exon ligation, and the postcatalytic P complex containing the ligated exons (mRNA) and the excised lariat intron.</text>
</comment>
<dbReference type="GO" id="GO:0000349">
    <property type="term" value="P:generation of catalytic spliceosome for first transesterification step"/>
    <property type="evidence" value="ECO:0007669"/>
    <property type="project" value="UniProtKB-UniRule"/>
</dbReference>
<protein>
    <recommendedName>
        <fullName evidence="8">Splicing factor YJU2</fullName>
    </recommendedName>
</protein>
<sequence>MGERKVLNKYYPPDFDPSKLPRVRRPKNQQMKVRMMLPMSIRCNTCGNYIYKGTKFNSRKEDVIGETYLGIQIFRFYFKCTRCSAELTIKTDPQNSDYVVESGATRNFEPWREEDEASEKEKHKRNAEEMGDAMKSLENRTLDSKREMDILAALDEMKSMKSRHATVSIDSMLVALQRTAAEKEKKLEEEDEALIKSIVFNNSNSYVRRISDDEFDDGSIVQHLTNNDIASDFKAKKQRVSEGSPHDPTSTSSKAGFLHSRMGEVDRKALSIQKRGNGKIIVIKEPFNNCERMESVLIVLLGGNSLYLSKEPFNNCERMESVLIVWNFKLVALSLREGETKTYGETLERHKKDSPFIFSFCFVCCGDGKETVFGRISGLGIALFTALFFHMFVVGVCSIDGFLCTSSLLDGPSPCEFWNSSQVGLGFEQNAQFVCWFLRSLARFREKGCFVVASHVVYSFVEPFG</sequence>
<evidence type="ECO:0000256" key="4">
    <source>
        <dbReference type="ARBA" id="ARBA00022728"/>
    </source>
</evidence>
<proteinExistence type="inferred from homology"/>
<dbReference type="PANTHER" id="PTHR12111">
    <property type="entry name" value="SPLICING FACTOR YJU2"/>
    <property type="match status" value="1"/>
</dbReference>